<dbReference type="Proteomes" id="UP000054771">
    <property type="component" value="Unassembled WGS sequence"/>
</dbReference>
<dbReference type="EMBL" id="CDMC01000011">
    <property type="protein sequence ID" value="CEL08437.1"/>
    <property type="molecule type" value="Genomic_DNA"/>
</dbReference>
<accession>A0A0U4ZFF3</accession>
<sequence>MLQRYRPVSDAYFELLEGNKDHVAQILLRISSLNVPSEGDKLLRLGPFLTGSFRDVAPGDGRLTDQSPLTSLRKLDANAAQKRIYLPVVVSIIGLSTNFLKRYPERKLGRASAIHLHPTLSGQGRHLCPRSCFGDVLITLNARQSAQTMIDPEARGLSGQLLLDDTPCGVRYNTCGVLDLVSPT</sequence>
<proteinExistence type="predicted"/>
<dbReference type="AlphaFoldDB" id="A0A0U4ZFF3"/>
<organism evidence="1 2">
    <name type="scientific">Aspergillus calidoustus</name>
    <dbReference type="NCBI Taxonomy" id="454130"/>
    <lineage>
        <taxon>Eukaryota</taxon>
        <taxon>Fungi</taxon>
        <taxon>Dikarya</taxon>
        <taxon>Ascomycota</taxon>
        <taxon>Pezizomycotina</taxon>
        <taxon>Eurotiomycetes</taxon>
        <taxon>Eurotiomycetidae</taxon>
        <taxon>Eurotiales</taxon>
        <taxon>Aspergillaceae</taxon>
        <taxon>Aspergillus</taxon>
        <taxon>Aspergillus subgen. Nidulantes</taxon>
    </lineage>
</organism>
<reference evidence="2" key="1">
    <citation type="journal article" date="2016" name="Genome Announc.">
        <title>Draft genome sequences of fungus Aspergillus calidoustus.</title>
        <authorList>
            <person name="Horn F."/>
            <person name="Linde J."/>
            <person name="Mattern D.J."/>
            <person name="Walther G."/>
            <person name="Guthke R."/>
            <person name="Scherlach K."/>
            <person name="Martin K."/>
            <person name="Brakhage A.A."/>
            <person name="Petzke L."/>
            <person name="Valiante V."/>
        </authorList>
    </citation>
    <scope>NUCLEOTIDE SEQUENCE [LARGE SCALE GENOMIC DNA]</scope>
    <source>
        <strain evidence="2">SF006504</strain>
    </source>
</reference>
<evidence type="ECO:0000313" key="1">
    <source>
        <dbReference type="EMBL" id="CEL08437.1"/>
    </source>
</evidence>
<evidence type="ECO:0000313" key="2">
    <source>
        <dbReference type="Proteomes" id="UP000054771"/>
    </source>
</evidence>
<keyword evidence="2" id="KW-1185">Reference proteome</keyword>
<name>A0A0U4ZFF3_ASPCI</name>
<protein>
    <submittedName>
        <fullName evidence="1">Uncharacterized protein</fullName>
    </submittedName>
</protein>
<gene>
    <name evidence="1" type="ORF">ASPCAL11587</name>
</gene>